<organism evidence="2 3">
    <name type="scientific">Dactylosporangium maewongense</name>
    <dbReference type="NCBI Taxonomy" id="634393"/>
    <lineage>
        <taxon>Bacteria</taxon>
        <taxon>Bacillati</taxon>
        <taxon>Actinomycetota</taxon>
        <taxon>Actinomycetes</taxon>
        <taxon>Micromonosporales</taxon>
        <taxon>Micromonosporaceae</taxon>
        <taxon>Dactylosporangium</taxon>
    </lineage>
</organism>
<accession>A0ABP4PDT9</accession>
<feature type="region of interest" description="Disordered" evidence="1">
    <location>
        <begin position="56"/>
        <end position="94"/>
    </location>
</feature>
<feature type="compositionally biased region" description="Basic and acidic residues" evidence="1">
    <location>
        <begin position="56"/>
        <end position="65"/>
    </location>
</feature>
<feature type="region of interest" description="Disordered" evidence="1">
    <location>
        <begin position="1"/>
        <end position="20"/>
    </location>
</feature>
<feature type="compositionally biased region" description="Basic and acidic residues" evidence="1">
    <location>
        <begin position="7"/>
        <end position="18"/>
    </location>
</feature>
<evidence type="ECO:0000313" key="2">
    <source>
        <dbReference type="EMBL" id="GAA1576556.1"/>
    </source>
</evidence>
<dbReference type="Proteomes" id="UP001501470">
    <property type="component" value="Unassembled WGS sequence"/>
</dbReference>
<reference evidence="3" key="1">
    <citation type="journal article" date="2019" name="Int. J. Syst. Evol. Microbiol.">
        <title>The Global Catalogue of Microorganisms (GCM) 10K type strain sequencing project: providing services to taxonomists for standard genome sequencing and annotation.</title>
        <authorList>
            <consortium name="The Broad Institute Genomics Platform"/>
            <consortium name="The Broad Institute Genome Sequencing Center for Infectious Disease"/>
            <person name="Wu L."/>
            <person name="Ma J."/>
        </authorList>
    </citation>
    <scope>NUCLEOTIDE SEQUENCE [LARGE SCALE GENOMIC DNA]</scope>
    <source>
        <strain evidence="3">JCM 15933</strain>
    </source>
</reference>
<gene>
    <name evidence="2" type="ORF">GCM10009827_117940</name>
</gene>
<proteinExistence type="predicted"/>
<evidence type="ECO:0000256" key="1">
    <source>
        <dbReference type="SAM" id="MobiDB-lite"/>
    </source>
</evidence>
<name>A0ABP4PDT9_9ACTN</name>
<sequence>MQQPVEGAERGALDDSERTGVGVHRAALLSGGVDVTPQVDTVPVVVGTRRRDRVKVTLSERESAKQHIGRGRSALQTGEVEAENGGANQAVHGN</sequence>
<evidence type="ECO:0008006" key="4">
    <source>
        <dbReference type="Google" id="ProtNLM"/>
    </source>
</evidence>
<keyword evidence="3" id="KW-1185">Reference proteome</keyword>
<evidence type="ECO:0000313" key="3">
    <source>
        <dbReference type="Proteomes" id="UP001501470"/>
    </source>
</evidence>
<dbReference type="EMBL" id="BAAAQD010000060">
    <property type="protein sequence ID" value="GAA1576556.1"/>
    <property type="molecule type" value="Genomic_DNA"/>
</dbReference>
<protein>
    <recommendedName>
        <fullName evidence="4">DUF2382 domain-containing protein</fullName>
    </recommendedName>
</protein>
<comment type="caution">
    <text evidence="2">The sequence shown here is derived from an EMBL/GenBank/DDBJ whole genome shotgun (WGS) entry which is preliminary data.</text>
</comment>